<evidence type="ECO:0000313" key="9">
    <source>
        <dbReference type="Proteomes" id="UP000320300"/>
    </source>
</evidence>
<dbReference type="InterPro" id="IPR003661">
    <property type="entry name" value="HisK_dim/P_dom"/>
</dbReference>
<dbReference type="InterPro" id="IPR013655">
    <property type="entry name" value="PAS_fold_3"/>
</dbReference>
<dbReference type="PANTHER" id="PTHR43304">
    <property type="entry name" value="PHYTOCHROME-LIKE PROTEIN CPH1"/>
    <property type="match status" value="1"/>
</dbReference>
<dbReference type="SUPFAM" id="SSF55785">
    <property type="entry name" value="PYP-like sensor domain (PAS domain)"/>
    <property type="match status" value="1"/>
</dbReference>
<feature type="domain" description="PAS" evidence="7">
    <location>
        <begin position="38"/>
        <end position="87"/>
    </location>
</feature>
<dbReference type="PROSITE" id="PS50112">
    <property type="entry name" value="PAS"/>
    <property type="match status" value="1"/>
</dbReference>
<dbReference type="AlphaFoldDB" id="A0A521FGC9"/>
<sequence>MENGPEFVNILKKQFLEYKQLNEFFMLSGDLLCIAGFDGYFKRINPAVSQLLGYTEEELFSKPINEFVFADDKNSTIDSRHHVYSGKPLRNFENRYLTKAGEIVWLSWTSMPLLDQKLVIAIAKNVTEKKLQEEERNIFIDNLTKINEDLKQFTRMTSHDMRSPVSNLLAIFNLLDLSKIDDAETVELVKLLKSTSERLHATLDNFVDVMIKGDKLNVPVEKLMLSAALSTVKNSESSIISDAGATISEDFSAFDQVVFNTLYLESIFLNLITNAIKYTHPDRKPVISISTRTLDGTKQLMISDNGLGFDMDKVKDKIFGLYHVFHNRPDSKGIGLHLVYTHVTAMGGHISVESNVNEGSTFIISFKK</sequence>
<reference evidence="8 9" key="1">
    <citation type="submission" date="2017-05" db="EMBL/GenBank/DDBJ databases">
        <authorList>
            <person name="Varghese N."/>
            <person name="Submissions S."/>
        </authorList>
    </citation>
    <scope>NUCLEOTIDE SEQUENCE [LARGE SCALE GENOMIC DNA]</scope>
    <source>
        <strain evidence="8 9">DSM 19036</strain>
    </source>
</reference>
<evidence type="ECO:0000256" key="2">
    <source>
        <dbReference type="ARBA" id="ARBA00012438"/>
    </source>
</evidence>
<dbReference type="PRINTS" id="PR00344">
    <property type="entry name" value="BCTRLSENSOR"/>
</dbReference>
<dbReference type="SMART" id="SM00387">
    <property type="entry name" value="HATPase_c"/>
    <property type="match status" value="1"/>
</dbReference>
<keyword evidence="4" id="KW-0808">Transferase</keyword>
<dbReference type="InterPro" id="IPR036890">
    <property type="entry name" value="HATPase_C_sf"/>
</dbReference>
<evidence type="ECO:0000256" key="5">
    <source>
        <dbReference type="ARBA" id="ARBA00022777"/>
    </source>
</evidence>
<dbReference type="InterPro" id="IPR052162">
    <property type="entry name" value="Sensor_kinase/Photoreceptor"/>
</dbReference>
<keyword evidence="9" id="KW-1185">Reference proteome</keyword>
<dbReference type="InterPro" id="IPR000014">
    <property type="entry name" value="PAS"/>
</dbReference>
<feature type="domain" description="Histidine kinase" evidence="6">
    <location>
        <begin position="156"/>
        <end position="368"/>
    </location>
</feature>
<dbReference type="Gene3D" id="3.30.565.10">
    <property type="entry name" value="Histidine kinase-like ATPase, C-terminal domain"/>
    <property type="match status" value="1"/>
</dbReference>
<evidence type="ECO:0000256" key="4">
    <source>
        <dbReference type="ARBA" id="ARBA00022679"/>
    </source>
</evidence>
<dbReference type="OrthoDB" id="1522284at2"/>
<dbReference type="Proteomes" id="UP000320300">
    <property type="component" value="Unassembled WGS sequence"/>
</dbReference>
<comment type="catalytic activity">
    <reaction evidence="1">
        <text>ATP + protein L-histidine = ADP + protein N-phospho-L-histidine.</text>
        <dbReference type="EC" id="2.7.13.3"/>
    </reaction>
</comment>
<dbReference type="InterPro" id="IPR005467">
    <property type="entry name" value="His_kinase_dom"/>
</dbReference>
<dbReference type="CDD" id="cd00130">
    <property type="entry name" value="PAS"/>
    <property type="match status" value="1"/>
</dbReference>
<dbReference type="RefSeq" id="WP_142530263.1">
    <property type="nucleotide sequence ID" value="NZ_CBCSJO010000011.1"/>
</dbReference>
<evidence type="ECO:0000313" key="8">
    <source>
        <dbReference type="EMBL" id="SMO95232.1"/>
    </source>
</evidence>
<evidence type="ECO:0000256" key="3">
    <source>
        <dbReference type="ARBA" id="ARBA00022553"/>
    </source>
</evidence>
<keyword evidence="3" id="KW-0597">Phosphoprotein</keyword>
<dbReference type="CDD" id="cd00082">
    <property type="entry name" value="HisKA"/>
    <property type="match status" value="1"/>
</dbReference>
<dbReference type="SMART" id="SM00091">
    <property type="entry name" value="PAS"/>
    <property type="match status" value="1"/>
</dbReference>
<organism evidence="8 9">
    <name type="scientific">Pedobacter westerhofensis</name>
    <dbReference type="NCBI Taxonomy" id="425512"/>
    <lineage>
        <taxon>Bacteria</taxon>
        <taxon>Pseudomonadati</taxon>
        <taxon>Bacteroidota</taxon>
        <taxon>Sphingobacteriia</taxon>
        <taxon>Sphingobacteriales</taxon>
        <taxon>Sphingobacteriaceae</taxon>
        <taxon>Pedobacter</taxon>
    </lineage>
</organism>
<dbReference type="Pfam" id="PF02518">
    <property type="entry name" value="HATPase_c"/>
    <property type="match status" value="1"/>
</dbReference>
<dbReference type="SUPFAM" id="SSF55874">
    <property type="entry name" value="ATPase domain of HSP90 chaperone/DNA topoisomerase II/histidine kinase"/>
    <property type="match status" value="1"/>
</dbReference>
<evidence type="ECO:0000256" key="1">
    <source>
        <dbReference type="ARBA" id="ARBA00000085"/>
    </source>
</evidence>
<dbReference type="EMBL" id="FXTN01000012">
    <property type="protein sequence ID" value="SMO95232.1"/>
    <property type="molecule type" value="Genomic_DNA"/>
</dbReference>
<dbReference type="GO" id="GO:0000155">
    <property type="term" value="F:phosphorelay sensor kinase activity"/>
    <property type="evidence" value="ECO:0007669"/>
    <property type="project" value="InterPro"/>
</dbReference>
<keyword evidence="5" id="KW-0418">Kinase</keyword>
<dbReference type="Gene3D" id="3.30.450.20">
    <property type="entry name" value="PAS domain"/>
    <property type="match status" value="1"/>
</dbReference>
<gene>
    <name evidence="8" type="ORF">SAMN06265348_11249</name>
</gene>
<dbReference type="NCBIfam" id="TIGR00229">
    <property type="entry name" value="sensory_box"/>
    <property type="match status" value="1"/>
</dbReference>
<dbReference type="EC" id="2.7.13.3" evidence="2"/>
<dbReference type="PROSITE" id="PS50109">
    <property type="entry name" value="HIS_KIN"/>
    <property type="match status" value="1"/>
</dbReference>
<name>A0A521FGC9_9SPHI</name>
<dbReference type="InterPro" id="IPR036097">
    <property type="entry name" value="HisK_dim/P_sf"/>
</dbReference>
<evidence type="ECO:0000259" key="7">
    <source>
        <dbReference type="PROSITE" id="PS50112"/>
    </source>
</evidence>
<proteinExistence type="predicted"/>
<protein>
    <recommendedName>
        <fullName evidence="2">histidine kinase</fullName>
        <ecNumber evidence="2">2.7.13.3</ecNumber>
    </recommendedName>
</protein>
<dbReference type="Gene3D" id="1.10.287.130">
    <property type="match status" value="1"/>
</dbReference>
<dbReference type="PANTHER" id="PTHR43304:SF1">
    <property type="entry name" value="PAC DOMAIN-CONTAINING PROTEIN"/>
    <property type="match status" value="1"/>
</dbReference>
<evidence type="ECO:0000259" key="6">
    <source>
        <dbReference type="PROSITE" id="PS50109"/>
    </source>
</evidence>
<dbReference type="SMART" id="SM00388">
    <property type="entry name" value="HisKA"/>
    <property type="match status" value="1"/>
</dbReference>
<dbReference type="Pfam" id="PF08447">
    <property type="entry name" value="PAS_3"/>
    <property type="match status" value="1"/>
</dbReference>
<dbReference type="InterPro" id="IPR004358">
    <property type="entry name" value="Sig_transdc_His_kin-like_C"/>
</dbReference>
<dbReference type="SUPFAM" id="SSF47384">
    <property type="entry name" value="Homodimeric domain of signal transducing histidine kinase"/>
    <property type="match status" value="1"/>
</dbReference>
<dbReference type="InterPro" id="IPR035965">
    <property type="entry name" value="PAS-like_dom_sf"/>
</dbReference>
<dbReference type="InterPro" id="IPR003594">
    <property type="entry name" value="HATPase_dom"/>
</dbReference>
<accession>A0A521FGC9</accession>